<dbReference type="STRING" id="62062.ENSHHUP00000017115"/>
<dbReference type="Pfam" id="PF02197">
    <property type="entry name" value="RIIa"/>
    <property type="match status" value="1"/>
</dbReference>
<dbReference type="Gene3D" id="1.20.890.10">
    <property type="entry name" value="cAMP-dependent protein kinase regulatory subunit, dimerization-anchoring domain"/>
    <property type="match status" value="1"/>
</dbReference>
<evidence type="ECO:0000259" key="1">
    <source>
        <dbReference type="Pfam" id="PF02197"/>
    </source>
</evidence>
<dbReference type="GO" id="GO:0005737">
    <property type="term" value="C:cytoplasm"/>
    <property type="evidence" value="ECO:0007669"/>
    <property type="project" value="TreeGrafter"/>
</dbReference>
<accession>A0A4W5L1K1</accession>
<protein>
    <recommendedName>
        <fullName evidence="1">RIIa domain-containing protein</fullName>
    </recommendedName>
</protein>
<dbReference type="AlphaFoldDB" id="A0A4W5L1K1"/>
<name>A0A4W5L1K1_9TELE</name>
<organism evidence="2 3">
    <name type="scientific">Hucho hucho</name>
    <name type="common">huchen</name>
    <dbReference type="NCBI Taxonomy" id="62062"/>
    <lineage>
        <taxon>Eukaryota</taxon>
        <taxon>Metazoa</taxon>
        <taxon>Chordata</taxon>
        <taxon>Craniata</taxon>
        <taxon>Vertebrata</taxon>
        <taxon>Euteleostomi</taxon>
        <taxon>Actinopterygii</taxon>
        <taxon>Neopterygii</taxon>
        <taxon>Teleostei</taxon>
        <taxon>Protacanthopterygii</taxon>
        <taxon>Salmoniformes</taxon>
        <taxon>Salmonidae</taxon>
        <taxon>Salmoninae</taxon>
        <taxon>Hucho</taxon>
    </lineage>
</organism>
<dbReference type="CDD" id="cd12100">
    <property type="entry name" value="DD_CABYR_SP17"/>
    <property type="match status" value="1"/>
</dbReference>
<dbReference type="InterPro" id="IPR038848">
    <property type="entry name" value="CABYR"/>
</dbReference>
<keyword evidence="3" id="KW-1185">Reference proteome</keyword>
<feature type="domain" description="RIIa" evidence="1">
    <location>
        <begin position="18"/>
        <end position="49"/>
    </location>
</feature>
<dbReference type="InterPro" id="IPR047579">
    <property type="entry name" value="DD_CABYR_SP17"/>
</dbReference>
<reference evidence="3" key="1">
    <citation type="submission" date="2018-06" db="EMBL/GenBank/DDBJ databases">
        <title>Genome assembly of Danube salmon.</title>
        <authorList>
            <person name="Macqueen D.J."/>
            <person name="Gundappa M.K."/>
        </authorList>
    </citation>
    <scope>NUCLEOTIDE SEQUENCE [LARGE SCALE GENOMIC DNA]</scope>
</reference>
<dbReference type="GO" id="GO:0048240">
    <property type="term" value="P:sperm capacitation"/>
    <property type="evidence" value="ECO:0007669"/>
    <property type="project" value="InterPro"/>
</dbReference>
<dbReference type="InterPro" id="IPR003117">
    <property type="entry name" value="cAMP_dep_PK_reg_su_I/II_a/b"/>
</dbReference>
<dbReference type="GO" id="GO:0005509">
    <property type="term" value="F:calcium ion binding"/>
    <property type="evidence" value="ECO:0007669"/>
    <property type="project" value="InterPro"/>
</dbReference>
<dbReference type="GeneTree" id="ENSGT00990000204641"/>
<dbReference type="Proteomes" id="UP000314982">
    <property type="component" value="Unassembled WGS sequence"/>
</dbReference>
<sequence length="88" mass="10041">MLSSKMPYPRRVVNIPTGFKDLLEGVSKAVVKYQPESIPAFAAVFFNALLIFRDGRLCMPINELMKEFRVTKGSHCKLLNFSHHLFVV</sequence>
<reference evidence="2" key="2">
    <citation type="submission" date="2025-08" db="UniProtKB">
        <authorList>
            <consortium name="Ensembl"/>
        </authorList>
    </citation>
    <scope>IDENTIFICATION</scope>
</reference>
<dbReference type="SUPFAM" id="SSF47391">
    <property type="entry name" value="Dimerization-anchoring domain of cAMP-dependent PK regulatory subunit"/>
    <property type="match status" value="1"/>
</dbReference>
<evidence type="ECO:0000313" key="3">
    <source>
        <dbReference type="Proteomes" id="UP000314982"/>
    </source>
</evidence>
<dbReference type="PANTHER" id="PTHR15494">
    <property type="entry name" value="CALCIUM-BINDING TYROSINE PHOSPHORYLATION-REGULATED PROTEIN"/>
    <property type="match status" value="1"/>
</dbReference>
<dbReference type="PANTHER" id="PTHR15494:SF0">
    <property type="entry name" value="CALCIUM-BINDING TYROSINE PHOSPHORYLATION-REGULATED PROTEIN"/>
    <property type="match status" value="1"/>
</dbReference>
<dbReference type="GO" id="GO:0035686">
    <property type="term" value="C:sperm fibrous sheath"/>
    <property type="evidence" value="ECO:0007669"/>
    <property type="project" value="TreeGrafter"/>
</dbReference>
<evidence type="ECO:0000313" key="2">
    <source>
        <dbReference type="Ensembl" id="ENSHHUP00000017115.1"/>
    </source>
</evidence>
<reference evidence="2" key="3">
    <citation type="submission" date="2025-09" db="UniProtKB">
        <authorList>
            <consortium name="Ensembl"/>
        </authorList>
    </citation>
    <scope>IDENTIFICATION</scope>
</reference>
<proteinExistence type="predicted"/>
<dbReference type="Ensembl" id="ENSHHUT00000017743.1">
    <property type="protein sequence ID" value="ENSHHUP00000017115.1"/>
    <property type="gene ID" value="ENSHHUG00000010664.1"/>
</dbReference>